<proteinExistence type="predicted"/>
<feature type="compositionally biased region" description="Basic and acidic residues" evidence="1">
    <location>
        <begin position="40"/>
        <end position="53"/>
    </location>
</feature>
<dbReference type="Proteomes" id="UP000784294">
    <property type="component" value="Unassembled WGS sequence"/>
</dbReference>
<name>A0A448X7K7_9PLAT</name>
<sequence>MPHLRSGTSGTAACGACLQAVPLSQSSNLVPPPPSAKGADTAHHSGHQADDFKAQTSMTSRVVKPLRNGHANLTQPHPTCRSEWTAYKEWDQNSC</sequence>
<dbReference type="AlphaFoldDB" id="A0A448X7K7"/>
<protein>
    <submittedName>
        <fullName evidence="2">Uncharacterized protein</fullName>
    </submittedName>
</protein>
<dbReference type="EMBL" id="CAAALY010108531">
    <property type="protein sequence ID" value="VEL30017.1"/>
    <property type="molecule type" value="Genomic_DNA"/>
</dbReference>
<comment type="caution">
    <text evidence="2">The sequence shown here is derived from an EMBL/GenBank/DDBJ whole genome shotgun (WGS) entry which is preliminary data.</text>
</comment>
<evidence type="ECO:0000313" key="2">
    <source>
        <dbReference type="EMBL" id="VEL30017.1"/>
    </source>
</evidence>
<evidence type="ECO:0000256" key="1">
    <source>
        <dbReference type="SAM" id="MobiDB-lite"/>
    </source>
</evidence>
<accession>A0A448X7K7</accession>
<gene>
    <name evidence="2" type="ORF">PXEA_LOCUS23457</name>
</gene>
<feature type="region of interest" description="Disordered" evidence="1">
    <location>
        <begin position="24"/>
        <end position="57"/>
    </location>
</feature>
<reference evidence="2" key="1">
    <citation type="submission" date="2018-11" db="EMBL/GenBank/DDBJ databases">
        <authorList>
            <consortium name="Pathogen Informatics"/>
        </authorList>
    </citation>
    <scope>NUCLEOTIDE SEQUENCE</scope>
</reference>
<organism evidence="2 3">
    <name type="scientific">Protopolystoma xenopodis</name>
    <dbReference type="NCBI Taxonomy" id="117903"/>
    <lineage>
        <taxon>Eukaryota</taxon>
        <taxon>Metazoa</taxon>
        <taxon>Spiralia</taxon>
        <taxon>Lophotrochozoa</taxon>
        <taxon>Platyhelminthes</taxon>
        <taxon>Monogenea</taxon>
        <taxon>Polyopisthocotylea</taxon>
        <taxon>Polystomatidea</taxon>
        <taxon>Polystomatidae</taxon>
        <taxon>Protopolystoma</taxon>
    </lineage>
</organism>
<evidence type="ECO:0000313" key="3">
    <source>
        <dbReference type="Proteomes" id="UP000784294"/>
    </source>
</evidence>
<keyword evidence="3" id="KW-1185">Reference proteome</keyword>